<dbReference type="InterPro" id="IPR008969">
    <property type="entry name" value="CarboxyPept-like_regulatory"/>
</dbReference>
<evidence type="ECO:0000256" key="1">
    <source>
        <dbReference type="ARBA" id="ARBA00004571"/>
    </source>
</evidence>
<dbReference type="GO" id="GO:0009279">
    <property type="term" value="C:cell outer membrane"/>
    <property type="evidence" value="ECO:0007669"/>
    <property type="project" value="UniProtKB-SubCell"/>
</dbReference>
<dbReference type="Pfam" id="PF07660">
    <property type="entry name" value="STN"/>
    <property type="match status" value="1"/>
</dbReference>
<accession>A0A7U4E6W7</accession>
<evidence type="ECO:0000259" key="9">
    <source>
        <dbReference type="Pfam" id="PF07715"/>
    </source>
</evidence>
<evidence type="ECO:0000256" key="5">
    <source>
        <dbReference type="ARBA" id="ARBA00023136"/>
    </source>
</evidence>
<dbReference type="NCBIfam" id="TIGR04056">
    <property type="entry name" value="OMP_RagA_SusC"/>
    <property type="match status" value="1"/>
</dbReference>
<dbReference type="KEGG" id="rsi:Runsl_3321"/>
<evidence type="ECO:0000256" key="4">
    <source>
        <dbReference type="ARBA" id="ARBA00022692"/>
    </source>
</evidence>
<dbReference type="Gene3D" id="3.55.50.30">
    <property type="match status" value="1"/>
</dbReference>
<evidence type="ECO:0000256" key="7">
    <source>
        <dbReference type="PROSITE-ProRule" id="PRU01360"/>
    </source>
</evidence>
<evidence type="ECO:0000313" key="10">
    <source>
        <dbReference type="EMBL" id="AEI49693.1"/>
    </source>
</evidence>
<dbReference type="Gene3D" id="2.170.130.10">
    <property type="entry name" value="TonB-dependent receptor, plug domain"/>
    <property type="match status" value="1"/>
</dbReference>
<organism evidence="10 11">
    <name type="scientific">Runella slithyformis (strain ATCC 29530 / DSM 19594 / LMG 11500 / NCIMB 11436 / LSU 4)</name>
    <dbReference type="NCBI Taxonomy" id="761193"/>
    <lineage>
        <taxon>Bacteria</taxon>
        <taxon>Pseudomonadati</taxon>
        <taxon>Bacteroidota</taxon>
        <taxon>Cytophagia</taxon>
        <taxon>Cytophagales</taxon>
        <taxon>Spirosomataceae</taxon>
        <taxon>Runella</taxon>
    </lineage>
</organism>
<dbReference type="Gene3D" id="2.40.170.20">
    <property type="entry name" value="TonB-dependent receptor, beta-barrel domain"/>
    <property type="match status" value="1"/>
</dbReference>
<keyword evidence="2 7" id="KW-0813">Transport</keyword>
<comment type="similarity">
    <text evidence="7">Belongs to the TonB-dependent receptor family.</text>
</comment>
<dbReference type="RefSeq" id="WP_013928998.1">
    <property type="nucleotide sequence ID" value="NC_015703.1"/>
</dbReference>
<evidence type="ECO:0000256" key="6">
    <source>
        <dbReference type="ARBA" id="ARBA00023237"/>
    </source>
</evidence>
<keyword evidence="5 7" id="KW-0472">Membrane</keyword>
<feature type="domain" description="TonB-dependent receptor plug" evidence="9">
    <location>
        <begin position="238"/>
        <end position="343"/>
    </location>
</feature>
<dbReference type="InterPro" id="IPR012910">
    <property type="entry name" value="Plug_dom"/>
</dbReference>
<keyword evidence="4 7" id="KW-0812">Transmembrane</keyword>
<dbReference type="FunFam" id="2.60.40.1120:FF:000003">
    <property type="entry name" value="Outer membrane protein Omp121"/>
    <property type="match status" value="1"/>
</dbReference>
<dbReference type="InterPro" id="IPR023997">
    <property type="entry name" value="TonB-dep_OMP_SusC/RagA_CS"/>
</dbReference>
<gene>
    <name evidence="10" type="ordered locus">Runsl_3321</name>
</gene>
<name>A0A7U4E6W7_RUNSL</name>
<dbReference type="NCBIfam" id="TIGR04057">
    <property type="entry name" value="SusC_RagA_signa"/>
    <property type="match status" value="1"/>
</dbReference>
<dbReference type="PROSITE" id="PS52016">
    <property type="entry name" value="TONB_DEPENDENT_REC_3"/>
    <property type="match status" value="1"/>
</dbReference>
<reference evidence="10 11" key="2">
    <citation type="journal article" date="2012" name="Stand. Genomic Sci.">
        <title>Complete genome sequence of the aquatic bacterium Runella slithyformis type strain (LSU 4(T)).</title>
        <authorList>
            <person name="Copeland A."/>
            <person name="Zhang X."/>
            <person name="Misra M."/>
            <person name="Lapidus A."/>
            <person name="Nolan M."/>
            <person name="Lucas S."/>
            <person name="Deshpande S."/>
            <person name="Cheng J.F."/>
            <person name="Tapia R."/>
            <person name="Goodwin L.A."/>
            <person name="Pitluck S."/>
            <person name="Liolios K."/>
            <person name="Pagani I."/>
            <person name="Ivanova N."/>
            <person name="Mikhailova N."/>
            <person name="Pati A."/>
            <person name="Chen A."/>
            <person name="Palaniappan K."/>
            <person name="Land M."/>
            <person name="Hauser L."/>
            <person name="Pan C."/>
            <person name="Jeffries C.D."/>
            <person name="Detter J.C."/>
            <person name="Brambilla E.M."/>
            <person name="Rohde M."/>
            <person name="Djao O.D."/>
            <person name="Goker M."/>
            <person name="Sikorski J."/>
            <person name="Tindall B.J."/>
            <person name="Woyke T."/>
            <person name="Bristow J."/>
            <person name="Eisen J.A."/>
            <person name="Markowitz V."/>
            <person name="Hugenholtz P."/>
            <person name="Kyrpides N.C."/>
            <person name="Klenk H.P."/>
            <person name="Mavromatis K."/>
        </authorList>
    </citation>
    <scope>NUCLEOTIDE SEQUENCE [LARGE SCALE GENOMIC DNA]</scope>
    <source>
        <strain evidence="11">ATCC 29530 / DSM 19594 / LMG 11500 / NCIMB 11436 / LSU 4</strain>
    </source>
</reference>
<keyword evidence="6 7" id="KW-0998">Cell outer membrane</keyword>
<keyword evidence="3 7" id="KW-1134">Transmembrane beta strand</keyword>
<dbReference type="Proteomes" id="UP000000493">
    <property type="component" value="Chromosome"/>
</dbReference>
<dbReference type="InterPro" id="IPR037066">
    <property type="entry name" value="Plug_dom_sf"/>
</dbReference>
<dbReference type="InterPro" id="IPR039426">
    <property type="entry name" value="TonB-dep_rcpt-like"/>
</dbReference>
<comment type="subcellular location">
    <subcellularLocation>
        <location evidence="1 7">Cell outer membrane</location>
        <topology evidence="1 7">Multi-pass membrane protein</topology>
    </subcellularLocation>
</comment>
<dbReference type="SUPFAM" id="SSF49464">
    <property type="entry name" value="Carboxypeptidase regulatory domain-like"/>
    <property type="match status" value="1"/>
</dbReference>
<dbReference type="AlphaFoldDB" id="A0A7U4E6W7"/>
<proteinExistence type="inferred from homology"/>
<keyword evidence="11" id="KW-1185">Reference proteome</keyword>
<reference evidence="11" key="1">
    <citation type="submission" date="2011-06" db="EMBL/GenBank/DDBJ databases">
        <title>The complete genome of chromosome of Runella slithyformis DSM 19594.</title>
        <authorList>
            <consortium name="US DOE Joint Genome Institute (JGI-PGF)"/>
            <person name="Lucas S."/>
            <person name="Han J."/>
            <person name="Lapidus A."/>
            <person name="Bruce D."/>
            <person name="Goodwin L."/>
            <person name="Pitluck S."/>
            <person name="Peters L."/>
            <person name="Kyrpides N."/>
            <person name="Mavromatis K."/>
            <person name="Ivanova N."/>
            <person name="Ovchinnikova G."/>
            <person name="Zhang X."/>
            <person name="Misra M."/>
            <person name="Detter J.C."/>
            <person name="Tapia R."/>
            <person name="Han C."/>
            <person name="Land M."/>
            <person name="Hauser L."/>
            <person name="Markowitz V."/>
            <person name="Cheng J.-F."/>
            <person name="Hugenholtz P."/>
            <person name="Woyke T."/>
            <person name="Wu D."/>
            <person name="Tindall B."/>
            <person name="Faehrich R."/>
            <person name="Brambilla E."/>
            <person name="Klenk H.-P."/>
            <person name="Eisen J.A."/>
        </authorList>
    </citation>
    <scope>NUCLEOTIDE SEQUENCE [LARGE SCALE GENOMIC DNA]</scope>
    <source>
        <strain evidence="11">ATCC 29530 / DSM 19594 / LMG 11500 / NCIMB 11436 / LSU 4</strain>
    </source>
</reference>
<protein>
    <submittedName>
        <fullName evidence="10">TonB-dependent receptor plug</fullName>
    </submittedName>
</protein>
<dbReference type="Gene3D" id="2.60.40.1120">
    <property type="entry name" value="Carboxypeptidase-like, regulatory domain"/>
    <property type="match status" value="1"/>
</dbReference>
<dbReference type="EMBL" id="CP002859">
    <property type="protein sequence ID" value="AEI49693.1"/>
    <property type="molecule type" value="Genomic_DNA"/>
</dbReference>
<evidence type="ECO:0000259" key="8">
    <source>
        <dbReference type="Pfam" id="PF07660"/>
    </source>
</evidence>
<dbReference type="InterPro" id="IPR036942">
    <property type="entry name" value="Beta-barrel_TonB_sf"/>
</dbReference>
<evidence type="ECO:0000256" key="2">
    <source>
        <dbReference type="ARBA" id="ARBA00022448"/>
    </source>
</evidence>
<evidence type="ECO:0000256" key="3">
    <source>
        <dbReference type="ARBA" id="ARBA00022452"/>
    </source>
</evidence>
<dbReference type="InterPro" id="IPR011662">
    <property type="entry name" value="Secretin/TonB_short_N"/>
</dbReference>
<feature type="domain" description="Secretin/TonB short N-terminal" evidence="8">
    <location>
        <begin position="70"/>
        <end position="119"/>
    </location>
</feature>
<keyword evidence="10" id="KW-0675">Receptor</keyword>
<evidence type="ECO:0000313" key="11">
    <source>
        <dbReference type="Proteomes" id="UP000000493"/>
    </source>
</evidence>
<dbReference type="Pfam" id="PF07715">
    <property type="entry name" value="Plug"/>
    <property type="match status" value="1"/>
</dbReference>
<dbReference type="Pfam" id="PF13715">
    <property type="entry name" value="CarbopepD_reg_2"/>
    <property type="match status" value="1"/>
</dbReference>
<dbReference type="InterPro" id="IPR023996">
    <property type="entry name" value="TonB-dep_OMP_SusC/RagA"/>
</dbReference>
<dbReference type="SUPFAM" id="SSF56935">
    <property type="entry name" value="Porins"/>
    <property type="match status" value="1"/>
</dbReference>
<sequence length="1141" mass="124864">MKKSNTARYWAVKIMQWSFLHLCIALIFTHLSFADDAAAQEVLERRISIQATNQNFHSVISEIEKIAEVKFSYSPNLIRASRKITVAASHEKLSAVLEKLLAPQKLTYEMVGRQIILKREATEKIHTGQADLPNASLQSFDQTVSGVVTDESGAGLPGVSILVKGTQRGTTTDPNGKYKIDVPDDKAVLVFSFVGYLSQEVPVGNQSQINVSLKVDTKTLDEVVVTAFGIKREQKALGYASQKVSGEQLSAVGNTNIQNSLQGKAAGVQVRLSSGMPGRPAQINIRGSRSITGSNEPLYVIDGLPVAAGSRSIDFNPSDVESMDILKGPAAAALYGVRASNGVIVITTKSGKNANRKPTVTFESQFAQDNVSYLPKLQYEYAQGNNGVFDQNGLFSYGPKISTLGMYTNTLGEQEQAASYDNVREFFGNGLTFNNNLEIAQGGNFGNYSIGIGRTDQTGVIAKTGLQRTNIKFNGLMTPYKKFKIGLSMNYANINIDDFPDLAGNDNFIRALYEAPPSYNLKGKPFASASNPYQQVLFRATQNNPYWVLENNFQNSKTNRTFGNLFMEYQLAKGLKATYRAGLDNYGTKTERYDELGTGSTGRTAIPSGGQFVLNNLTETQINSNFFLSYDKNLTSDLVLNAILGNELFDIRRSSSSTSSSNLVTGNWPSIANGTTIVSTNNNNAQRVVGFYGNVNLGFKEMLYLNLSARQDYASNLPSGNRSFLYPSAGLSFIITEAVPSLQNLFTFAKLRANYAEVGQLGQLFVNGVGYSAASTGFQFPYNGIAGFLPSSTSISSTLRPENTRSIELGTELRFLKNRISLDYTYFRSLSDGQIFGIPLAPSTGFSSQVNNAGKMLSRGHEIMLRLTPLKKADLNWDFNVNFSKYRTTIEELPGGLSRIELSNASGAVRLVAEKGQTYPSFFGTVYQTDPASGQIVYNSTNGFPLVNPVSQILGTPNPDFEFNFINSIRYKSLSLNFQIDWRKGGLFFSQLQAESRTRGLSAETLDRDIQQVMPGKKGKFVNGALVVEGDNDIAIYKTNPYWAAVNAVTAANLDDASFVRFRELSLNYELPLKWIQKAGMSGASIFFTGRNLFLKANTFVDPELNMTSTLSGAGTGNSVGIEWYQVPQTRSLGGGIRLKF</sequence>